<keyword evidence="3" id="KW-1185">Reference proteome</keyword>
<organism evidence="2 3">
    <name type="scientific">Triticum urartu</name>
    <name type="common">Red wild einkorn</name>
    <name type="synonym">Crithodium urartu</name>
    <dbReference type="NCBI Taxonomy" id="4572"/>
    <lineage>
        <taxon>Eukaryota</taxon>
        <taxon>Viridiplantae</taxon>
        <taxon>Streptophyta</taxon>
        <taxon>Embryophyta</taxon>
        <taxon>Tracheophyta</taxon>
        <taxon>Spermatophyta</taxon>
        <taxon>Magnoliopsida</taxon>
        <taxon>Liliopsida</taxon>
        <taxon>Poales</taxon>
        <taxon>Poaceae</taxon>
        <taxon>BOP clade</taxon>
        <taxon>Pooideae</taxon>
        <taxon>Triticodae</taxon>
        <taxon>Triticeae</taxon>
        <taxon>Triticinae</taxon>
        <taxon>Triticum</taxon>
    </lineage>
</organism>
<reference evidence="2" key="2">
    <citation type="submission" date="2018-03" db="EMBL/GenBank/DDBJ databases">
        <title>The Triticum urartu genome reveals the dynamic nature of wheat genome evolution.</title>
        <authorList>
            <person name="Ling H."/>
            <person name="Ma B."/>
            <person name="Shi X."/>
            <person name="Liu H."/>
            <person name="Dong L."/>
            <person name="Sun H."/>
            <person name="Cao Y."/>
            <person name="Gao Q."/>
            <person name="Zheng S."/>
            <person name="Li Y."/>
            <person name="Yu Y."/>
            <person name="Du H."/>
            <person name="Qi M."/>
            <person name="Li Y."/>
            <person name="Yu H."/>
            <person name="Cui Y."/>
            <person name="Wang N."/>
            <person name="Chen C."/>
            <person name="Wu H."/>
            <person name="Zhao Y."/>
            <person name="Zhang J."/>
            <person name="Li Y."/>
            <person name="Zhou W."/>
            <person name="Zhang B."/>
            <person name="Hu W."/>
            <person name="Eijk M."/>
            <person name="Tang J."/>
            <person name="Witsenboer H."/>
            <person name="Zhao S."/>
            <person name="Li Z."/>
            <person name="Zhang A."/>
            <person name="Wang D."/>
            <person name="Liang C."/>
        </authorList>
    </citation>
    <scope>NUCLEOTIDE SEQUENCE [LARGE SCALE GENOMIC DNA]</scope>
    <source>
        <strain evidence="2">cv. G1812</strain>
    </source>
</reference>
<evidence type="ECO:0000313" key="3">
    <source>
        <dbReference type="Proteomes" id="UP000015106"/>
    </source>
</evidence>
<accession>A0A8R7QY98</accession>
<dbReference type="PANTHER" id="PTHR33065">
    <property type="entry name" value="OS07G0486400 PROTEIN"/>
    <property type="match status" value="1"/>
</dbReference>
<dbReference type="Proteomes" id="UP000015106">
    <property type="component" value="Chromosome 7"/>
</dbReference>
<dbReference type="EnsemblPlants" id="TuG1812G0700000939.01.T01">
    <property type="protein sequence ID" value="TuG1812G0700000939.01.T01"/>
    <property type="gene ID" value="TuG1812G0700000939.01"/>
</dbReference>
<evidence type="ECO:0000313" key="2">
    <source>
        <dbReference type="EnsemblPlants" id="TuG1812G0700000939.01.T01"/>
    </source>
</evidence>
<evidence type="ECO:0000259" key="1">
    <source>
        <dbReference type="Pfam" id="PF20241"/>
    </source>
</evidence>
<protein>
    <recommendedName>
        <fullName evidence="1">DUF6598 domain-containing protein</fullName>
    </recommendedName>
</protein>
<dbReference type="Pfam" id="PF20241">
    <property type="entry name" value="DUF6598"/>
    <property type="match status" value="1"/>
</dbReference>
<reference evidence="3" key="1">
    <citation type="journal article" date="2013" name="Nature">
        <title>Draft genome of the wheat A-genome progenitor Triticum urartu.</title>
        <authorList>
            <person name="Ling H.Q."/>
            <person name="Zhao S."/>
            <person name="Liu D."/>
            <person name="Wang J."/>
            <person name="Sun H."/>
            <person name="Zhang C."/>
            <person name="Fan H."/>
            <person name="Li D."/>
            <person name="Dong L."/>
            <person name="Tao Y."/>
            <person name="Gao C."/>
            <person name="Wu H."/>
            <person name="Li Y."/>
            <person name="Cui Y."/>
            <person name="Guo X."/>
            <person name="Zheng S."/>
            <person name="Wang B."/>
            <person name="Yu K."/>
            <person name="Liang Q."/>
            <person name="Yang W."/>
            <person name="Lou X."/>
            <person name="Chen J."/>
            <person name="Feng M."/>
            <person name="Jian J."/>
            <person name="Zhang X."/>
            <person name="Luo G."/>
            <person name="Jiang Y."/>
            <person name="Liu J."/>
            <person name="Wang Z."/>
            <person name="Sha Y."/>
            <person name="Zhang B."/>
            <person name="Wu H."/>
            <person name="Tang D."/>
            <person name="Shen Q."/>
            <person name="Xue P."/>
            <person name="Zou S."/>
            <person name="Wang X."/>
            <person name="Liu X."/>
            <person name="Wang F."/>
            <person name="Yang Y."/>
            <person name="An X."/>
            <person name="Dong Z."/>
            <person name="Zhang K."/>
            <person name="Zhang X."/>
            <person name="Luo M.C."/>
            <person name="Dvorak J."/>
            <person name="Tong Y."/>
            <person name="Wang J."/>
            <person name="Yang H."/>
            <person name="Li Z."/>
            <person name="Wang D."/>
            <person name="Zhang A."/>
            <person name="Wang J."/>
        </authorList>
    </citation>
    <scope>NUCLEOTIDE SEQUENCE</scope>
    <source>
        <strain evidence="3">cv. G1812</strain>
    </source>
</reference>
<proteinExistence type="predicted"/>
<dbReference type="Gramene" id="TuG1812G0700000939.01.T01">
    <property type="protein sequence ID" value="TuG1812G0700000939.01.T01"/>
    <property type="gene ID" value="TuG1812G0700000939.01"/>
</dbReference>
<feature type="domain" description="DUF6598" evidence="1">
    <location>
        <begin position="119"/>
        <end position="357"/>
    </location>
</feature>
<reference evidence="2" key="3">
    <citation type="submission" date="2022-06" db="UniProtKB">
        <authorList>
            <consortium name="EnsemblPlants"/>
        </authorList>
    </citation>
    <scope>IDENTIFICATION</scope>
</reference>
<dbReference type="InterPro" id="IPR046533">
    <property type="entry name" value="DUF6598"/>
</dbReference>
<dbReference type="PANTHER" id="PTHR33065:SF73">
    <property type="entry name" value="DUF6598 DOMAIN-CONTAINING PROTEIN"/>
    <property type="match status" value="1"/>
</dbReference>
<sequence>MLCDEHVGDTAQPPSAQAVQELVDSFSEQQLDATEIQESMHGGIEKQAKNNTIFSPKRVGGGSYREMLANEERFMATCRSSWEHLWSRACGSLENYTFMTPILYTYGTIPAHVGPCAFLQIFSIQVMENEEWKIRWPVEVYGFIAARDTVDHNRNLLFSRTRDDPQIFTQQDSFLKLTGPCRPIVLIDPVDFEIQLQVKGTTECEDETLMARWFEYSHGFGCYGELACRRWDGNFSTIEVTSALLARTVVATIISADIIEGSWPDDSRGRVVARTTAIDEDILLLDSGEEPLQVAPDGRVTLQRGVVCVERQGMLTVSMEAYSKEGFGHSDRVEFRPKKSLTSIGICNLGFCTVQFIVGWSPMATKSDLLFFGN</sequence>
<dbReference type="AlphaFoldDB" id="A0A8R7QY98"/>
<name>A0A8R7QY98_TRIUA</name>